<name>L1ITB1_GUITC</name>
<dbReference type="KEGG" id="gtt:GUITHDRAFT_143741"/>
<reference evidence="6" key="2">
    <citation type="submission" date="2012-11" db="EMBL/GenBank/DDBJ databases">
        <authorList>
            <person name="Kuo A."/>
            <person name="Curtis B.A."/>
            <person name="Tanifuji G."/>
            <person name="Burki F."/>
            <person name="Gruber A."/>
            <person name="Irimia M."/>
            <person name="Maruyama S."/>
            <person name="Arias M.C."/>
            <person name="Ball S.G."/>
            <person name="Gile G.H."/>
            <person name="Hirakawa Y."/>
            <person name="Hopkins J.F."/>
            <person name="Rensing S.A."/>
            <person name="Schmutz J."/>
            <person name="Symeonidi A."/>
            <person name="Elias M."/>
            <person name="Eveleigh R.J."/>
            <person name="Herman E.K."/>
            <person name="Klute M.J."/>
            <person name="Nakayama T."/>
            <person name="Obornik M."/>
            <person name="Reyes-Prieto A."/>
            <person name="Armbrust E.V."/>
            <person name="Aves S.J."/>
            <person name="Beiko R.G."/>
            <person name="Coutinho P."/>
            <person name="Dacks J.B."/>
            <person name="Durnford D.G."/>
            <person name="Fast N.M."/>
            <person name="Green B.R."/>
            <person name="Grisdale C."/>
            <person name="Hempe F."/>
            <person name="Henrissat B."/>
            <person name="Hoppner M.P."/>
            <person name="Ishida K.-I."/>
            <person name="Kim E."/>
            <person name="Koreny L."/>
            <person name="Kroth P.G."/>
            <person name="Liu Y."/>
            <person name="Malik S.-B."/>
            <person name="Maier U.G."/>
            <person name="McRose D."/>
            <person name="Mock T."/>
            <person name="Neilson J.A."/>
            <person name="Onodera N.T."/>
            <person name="Poole A.M."/>
            <person name="Pritham E.J."/>
            <person name="Richards T.A."/>
            <person name="Rocap G."/>
            <person name="Roy S.W."/>
            <person name="Sarai C."/>
            <person name="Schaack S."/>
            <person name="Shirato S."/>
            <person name="Slamovits C.H."/>
            <person name="Spencer D.F."/>
            <person name="Suzuki S."/>
            <person name="Worden A.Z."/>
            <person name="Zauner S."/>
            <person name="Barry K."/>
            <person name="Bell C."/>
            <person name="Bharti A.K."/>
            <person name="Crow J.A."/>
            <person name="Grimwood J."/>
            <person name="Kramer R."/>
            <person name="Lindquist E."/>
            <person name="Lucas S."/>
            <person name="Salamov A."/>
            <person name="McFadden G.I."/>
            <person name="Lane C.E."/>
            <person name="Keeling P.J."/>
            <person name="Gray M.W."/>
            <person name="Grigoriev I.V."/>
            <person name="Archibald J.M."/>
        </authorList>
    </citation>
    <scope>NUCLEOTIDE SEQUENCE</scope>
    <source>
        <strain evidence="6">CCMP2712</strain>
    </source>
</reference>
<dbReference type="Gene3D" id="2.60.120.650">
    <property type="entry name" value="Cupin"/>
    <property type="match status" value="1"/>
</dbReference>
<sequence length="378" mass="42217">MRLYAALCLGLLRLAMATGPPESFTISESAGPDSDRHDALNIHGIMAGSCHRVRVIDSCTPNLFRAEVEHAREPAILRGLCIGKDVSVHVSVNDRMDFIAKNFEYKTLPFCELIKRDPSRAAHGCNADKVEGGDEMKVEGRADGAGGADAEREEGEKAGDAQGPARTQVEKDEVERRRGYFLGPEEKYYMRALGKDPRKDIADFASDFPLLAEEVDIPPLFDRDAYFSSVLRVGSPGIHLWTHYDVMDNALIQVTGRKRVVLFSPQDADNLYMVGDKSAVLDIDNPGDVLFIPALWFHNVVSLDFSIAVNVFWRHLPRDMYDGKDTYGNRDPLPANRAMQQVGTLIKTLETLPADHRDFYARKIVRKIQESCYADSLE</sequence>
<evidence type="ECO:0000313" key="5">
    <source>
        <dbReference type="EnsemblProtists" id="EKX39134"/>
    </source>
</evidence>
<reference evidence="4 6" key="1">
    <citation type="journal article" date="2012" name="Nature">
        <title>Algal genomes reveal evolutionary mosaicism and the fate of nucleomorphs.</title>
        <authorList>
            <consortium name="DOE Joint Genome Institute"/>
            <person name="Curtis B.A."/>
            <person name="Tanifuji G."/>
            <person name="Burki F."/>
            <person name="Gruber A."/>
            <person name="Irimia M."/>
            <person name="Maruyama S."/>
            <person name="Arias M.C."/>
            <person name="Ball S.G."/>
            <person name="Gile G.H."/>
            <person name="Hirakawa Y."/>
            <person name="Hopkins J.F."/>
            <person name="Kuo A."/>
            <person name="Rensing S.A."/>
            <person name="Schmutz J."/>
            <person name="Symeonidi A."/>
            <person name="Elias M."/>
            <person name="Eveleigh R.J."/>
            <person name="Herman E.K."/>
            <person name="Klute M.J."/>
            <person name="Nakayama T."/>
            <person name="Obornik M."/>
            <person name="Reyes-Prieto A."/>
            <person name="Armbrust E.V."/>
            <person name="Aves S.J."/>
            <person name="Beiko R.G."/>
            <person name="Coutinho P."/>
            <person name="Dacks J.B."/>
            <person name="Durnford D.G."/>
            <person name="Fast N.M."/>
            <person name="Green B.R."/>
            <person name="Grisdale C.J."/>
            <person name="Hempel F."/>
            <person name="Henrissat B."/>
            <person name="Hoppner M.P."/>
            <person name="Ishida K."/>
            <person name="Kim E."/>
            <person name="Koreny L."/>
            <person name="Kroth P.G."/>
            <person name="Liu Y."/>
            <person name="Malik S.B."/>
            <person name="Maier U.G."/>
            <person name="McRose D."/>
            <person name="Mock T."/>
            <person name="Neilson J.A."/>
            <person name="Onodera N.T."/>
            <person name="Poole A.M."/>
            <person name="Pritham E.J."/>
            <person name="Richards T.A."/>
            <person name="Rocap G."/>
            <person name="Roy S.W."/>
            <person name="Sarai C."/>
            <person name="Schaack S."/>
            <person name="Shirato S."/>
            <person name="Slamovits C.H."/>
            <person name="Spencer D.F."/>
            <person name="Suzuki S."/>
            <person name="Worden A.Z."/>
            <person name="Zauner S."/>
            <person name="Barry K."/>
            <person name="Bell C."/>
            <person name="Bharti A.K."/>
            <person name="Crow J.A."/>
            <person name="Grimwood J."/>
            <person name="Kramer R."/>
            <person name="Lindquist E."/>
            <person name="Lucas S."/>
            <person name="Salamov A."/>
            <person name="McFadden G.I."/>
            <person name="Lane C.E."/>
            <person name="Keeling P.J."/>
            <person name="Gray M.W."/>
            <person name="Grigoriev I.V."/>
            <person name="Archibald J.M."/>
        </authorList>
    </citation>
    <scope>NUCLEOTIDE SEQUENCE</scope>
    <source>
        <strain evidence="4 6">CCMP2712</strain>
    </source>
</reference>
<feature type="region of interest" description="Disordered" evidence="1">
    <location>
        <begin position="122"/>
        <end position="176"/>
    </location>
</feature>
<evidence type="ECO:0000259" key="3">
    <source>
        <dbReference type="PROSITE" id="PS51184"/>
    </source>
</evidence>
<dbReference type="EnsemblProtists" id="EKX39134">
    <property type="protein sequence ID" value="EKX39134"/>
    <property type="gene ID" value="GUITHDRAFT_143741"/>
</dbReference>
<dbReference type="OrthoDB" id="263283at2759"/>
<dbReference type="OMA" id="PYRNICK"/>
<dbReference type="PROSITE" id="PS51184">
    <property type="entry name" value="JMJC"/>
    <property type="match status" value="1"/>
</dbReference>
<dbReference type="RefSeq" id="XP_005826114.1">
    <property type="nucleotide sequence ID" value="XM_005826057.1"/>
</dbReference>
<evidence type="ECO:0000256" key="1">
    <source>
        <dbReference type="SAM" id="MobiDB-lite"/>
    </source>
</evidence>
<dbReference type="InterPro" id="IPR041667">
    <property type="entry name" value="Cupin_8"/>
</dbReference>
<feature type="signal peptide" evidence="2">
    <location>
        <begin position="1"/>
        <end position="17"/>
    </location>
</feature>
<keyword evidence="2" id="KW-0732">Signal</keyword>
<dbReference type="PANTHER" id="PTHR12461:SF104">
    <property type="entry name" value="TRNA WYBUTOSINE-SYNTHESIZING PROTEIN 5"/>
    <property type="match status" value="1"/>
</dbReference>
<dbReference type="GO" id="GO:0000049">
    <property type="term" value="F:tRNA binding"/>
    <property type="evidence" value="ECO:0007669"/>
    <property type="project" value="TreeGrafter"/>
</dbReference>
<dbReference type="InterPro" id="IPR003347">
    <property type="entry name" value="JmjC_dom"/>
</dbReference>
<evidence type="ECO:0000313" key="4">
    <source>
        <dbReference type="EMBL" id="EKX39134.1"/>
    </source>
</evidence>
<feature type="domain" description="JmjC" evidence="3">
    <location>
        <begin position="206"/>
        <end position="330"/>
    </location>
</feature>
<proteinExistence type="predicted"/>
<keyword evidence="6" id="KW-1185">Reference proteome</keyword>
<dbReference type="Proteomes" id="UP000011087">
    <property type="component" value="Unassembled WGS sequence"/>
</dbReference>
<dbReference type="PaxDb" id="55529-EKX39134"/>
<dbReference type="HOGENOM" id="CLU_016785_4_0_1"/>
<dbReference type="eggNOG" id="KOG2132">
    <property type="taxonomic scope" value="Eukaryota"/>
</dbReference>
<dbReference type="EMBL" id="JH993042">
    <property type="protein sequence ID" value="EKX39134.1"/>
    <property type="molecule type" value="Genomic_DNA"/>
</dbReference>
<feature type="compositionally biased region" description="Basic and acidic residues" evidence="1">
    <location>
        <begin position="122"/>
        <end position="142"/>
    </location>
</feature>
<accession>L1ITB1</accession>
<dbReference type="SUPFAM" id="SSF51197">
    <property type="entry name" value="Clavaminate synthase-like"/>
    <property type="match status" value="1"/>
</dbReference>
<dbReference type="PANTHER" id="PTHR12461">
    <property type="entry name" value="HYPOXIA-INDUCIBLE FACTOR 1 ALPHA INHIBITOR-RELATED"/>
    <property type="match status" value="1"/>
</dbReference>
<dbReference type="AlphaFoldDB" id="L1ITB1"/>
<gene>
    <name evidence="4" type="ORF">GUITHDRAFT_143741</name>
</gene>
<feature type="chain" id="PRO_5008770458" description="JmjC domain-containing protein" evidence="2">
    <location>
        <begin position="18"/>
        <end position="378"/>
    </location>
</feature>
<organism evidence="4">
    <name type="scientific">Guillardia theta (strain CCMP2712)</name>
    <name type="common">Cryptophyte</name>
    <dbReference type="NCBI Taxonomy" id="905079"/>
    <lineage>
        <taxon>Eukaryota</taxon>
        <taxon>Cryptophyceae</taxon>
        <taxon>Pyrenomonadales</taxon>
        <taxon>Geminigeraceae</taxon>
        <taxon>Guillardia</taxon>
    </lineage>
</organism>
<reference evidence="5" key="3">
    <citation type="submission" date="2016-03" db="UniProtKB">
        <authorList>
            <consortium name="EnsemblProtists"/>
        </authorList>
    </citation>
    <scope>IDENTIFICATION</scope>
</reference>
<dbReference type="GO" id="GO:0031591">
    <property type="term" value="P:wybutosine biosynthetic process"/>
    <property type="evidence" value="ECO:0007669"/>
    <property type="project" value="TreeGrafter"/>
</dbReference>
<evidence type="ECO:0000256" key="2">
    <source>
        <dbReference type="SAM" id="SignalP"/>
    </source>
</evidence>
<dbReference type="Pfam" id="PF13621">
    <property type="entry name" value="Cupin_8"/>
    <property type="match status" value="2"/>
</dbReference>
<evidence type="ECO:0000313" key="6">
    <source>
        <dbReference type="Proteomes" id="UP000011087"/>
    </source>
</evidence>
<protein>
    <recommendedName>
        <fullName evidence="3">JmjC domain-containing protein</fullName>
    </recommendedName>
</protein>
<dbReference type="Gene3D" id="6.10.140.1470">
    <property type="match status" value="1"/>
</dbReference>
<dbReference type="GeneID" id="17295874"/>